<dbReference type="EMBL" id="JACBZD010000001">
    <property type="protein sequence ID" value="NYI06842.1"/>
    <property type="molecule type" value="Genomic_DNA"/>
</dbReference>
<dbReference type="InterPro" id="IPR029062">
    <property type="entry name" value="Class_I_gatase-like"/>
</dbReference>
<dbReference type="InterPro" id="IPR052158">
    <property type="entry name" value="INH-QAR"/>
</dbReference>
<dbReference type="PANTHER" id="PTHR43130">
    <property type="entry name" value="ARAC-FAMILY TRANSCRIPTIONAL REGULATOR"/>
    <property type="match status" value="1"/>
</dbReference>
<dbReference type="PANTHER" id="PTHR43130:SF3">
    <property type="entry name" value="HTH-TYPE TRANSCRIPTIONAL REGULATOR RV1931C"/>
    <property type="match status" value="1"/>
</dbReference>
<organism evidence="5 6">
    <name type="scientific">Allostreptomyces psammosilenae</name>
    <dbReference type="NCBI Taxonomy" id="1892865"/>
    <lineage>
        <taxon>Bacteria</taxon>
        <taxon>Bacillati</taxon>
        <taxon>Actinomycetota</taxon>
        <taxon>Actinomycetes</taxon>
        <taxon>Kitasatosporales</taxon>
        <taxon>Streptomycetaceae</taxon>
        <taxon>Allostreptomyces</taxon>
    </lineage>
</organism>
<evidence type="ECO:0000256" key="2">
    <source>
        <dbReference type="ARBA" id="ARBA00023125"/>
    </source>
</evidence>
<dbReference type="PROSITE" id="PS01124">
    <property type="entry name" value="HTH_ARAC_FAMILY_2"/>
    <property type="match status" value="1"/>
</dbReference>
<gene>
    <name evidence="5" type="ORF">FHU37_003785</name>
</gene>
<dbReference type="InterPro" id="IPR009057">
    <property type="entry name" value="Homeodomain-like_sf"/>
</dbReference>
<evidence type="ECO:0000259" key="4">
    <source>
        <dbReference type="PROSITE" id="PS01124"/>
    </source>
</evidence>
<dbReference type="SMART" id="SM00342">
    <property type="entry name" value="HTH_ARAC"/>
    <property type="match status" value="1"/>
</dbReference>
<comment type="caution">
    <text evidence="5">The sequence shown here is derived from an EMBL/GenBank/DDBJ whole genome shotgun (WGS) entry which is preliminary data.</text>
</comment>
<protein>
    <submittedName>
        <fullName evidence="5">Transcriptional regulator GlxA family with amidase domain</fullName>
    </submittedName>
</protein>
<evidence type="ECO:0000256" key="1">
    <source>
        <dbReference type="ARBA" id="ARBA00023015"/>
    </source>
</evidence>
<evidence type="ECO:0000313" key="6">
    <source>
        <dbReference type="Proteomes" id="UP000567795"/>
    </source>
</evidence>
<evidence type="ECO:0000313" key="5">
    <source>
        <dbReference type="EMBL" id="NYI06842.1"/>
    </source>
</evidence>
<dbReference type="InterPro" id="IPR002818">
    <property type="entry name" value="DJ-1/PfpI"/>
</dbReference>
<reference evidence="5 6" key="1">
    <citation type="submission" date="2020-07" db="EMBL/GenBank/DDBJ databases">
        <title>Sequencing the genomes of 1000 actinobacteria strains.</title>
        <authorList>
            <person name="Klenk H.-P."/>
        </authorList>
    </citation>
    <scope>NUCLEOTIDE SEQUENCE [LARGE SCALE GENOMIC DNA]</scope>
    <source>
        <strain evidence="5 6">DSM 42178</strain>
    </source>
</reference>
<accession>A0A853A8T7</accession>
<dbReference type="SUPFAM" id="SSF52317">
    <property type="entry name" value="Class I glutamine amidotransferase-like"/>
    <property type="match status" value="1"/>
</dbReference>
<feature type="domain" description="HTH araC/xylS-type" evidence="4">
    <location>
        <begin position="213"/>
        <end position="311"/>
    </location>
</feature>
<dbReference type="InterPro" id="IPR018060">
    <property type="entry name" value="HTH_AraC"/>
</dbReference>
<dbReference type="PROSITE" id="PS00041">
    <property type="entry name" value="HTH_ARAC_FAMILY_1"/>
    <property type="match status" value="1"/>
</dbReference>
<dbReference type="Gene3D" id="1.10.10.60">
    <property type="entry name" value="Homeodomain-like"/>
    <property type="match status" value="1"/>
</dbReference>
<dbReference type="SUPFAM" id="SSF46689">
    <property type="entry name" value="Homeodomain-like"/>
    <property type="match status" value="2"/>
</dbReference>
<keyword evidence="2" id="KW-0238">DNA-binding</keyword>
<dbReference type="AlphaFoldDB" id="A0A853A8T7"/>
<keyword evidence="6" id="KW-1185">Reference proteome</keyword>
<name>A0A853A8T7_9ACTN</name>
<dbReference type="Gene3D" id="3.40.50.880">
    <property type="match status" value="1"/>
</dbReference>
<evidence type="ECO:0000256" key="3">
    <source>
        <dbReference type="ARBA" id="ARBA00023163"/>
    </source>
</evidence>
<keyword evidence="3" id="KW-0804">Transcription</keyword>
<dbReference type="Proteomes" id="UP000567795">
    <property type="component" value="Unassembled WGS sequence"/>
</dbReference>
<sequence length="324" mass="35214">MLQNVAAVALEGGNMFELSVFCEVFGVDRSDNGLPVYDFDVVSVSGEPVRMKQRLTLSTPHGLERLLTADLIGIPSGDPDAHYPEELLEALRAAVARGTRVLSICSGAFVLAAAGLLDGRPCTTHWRYCDELARRHPKAIVRPDILYVDDDPVITGAGTAAGIDACLHLVRKEQGSTVANGIARRMVVPPHRDGGQAQYVKRPAPEPVTGPLGPAIAWVEEHLHEELTVDRMARAAHMSPRTFARRFQAELGTTPLQWLTNQRVLLAQHLLEVSDETIDVIAERTGFGSAGMLRHHFTRRLGTTPQAYRRTFCGPALRPAGAGA</sequence>
<dbReference type="Pfam" id="PF12833">
    <property type="entry name" value="HTH_18"/>
    <property type="match status" value="1"/>
</dbReference>
<proteinExistence type="predicted"/>
<dbReference type="Pfam" id="PF01965">
    <property type="entry name" value="DJ-1_PfpI"/>
    <property type="match status" value="1"/>
</dbReference>
<keyword evidence="1" id="KW-0805">Transcription regulation</keyword>
<dbReference type="GO" id="GO:0003700">
    <property type="term" value="F:DNA-binding transcription factor activity"/>
    <property type="evidence" value="ECO:0007669"/>
    <property type="project" value="InterPro"/>
</dbReference>
<dbReference type="GO" id="GO:0043565">
    <property type="term" value="F:sequence-specific DNA binding"/>
    <property type="evidence" value="ECO:0007669"/>
    <property type="project" value="InterPro"/>
</dbReference>
<dbReference type="InterPro" id="IPR018062">
    <property type="entry name" value="HTH_AraC-typ_CS"/>
</dbReference>
<dbReference type="RefSeq" id="WP_179815358.1">
    <property type="nucleotide sequence ID" value="NZ_JACBZD010000001.1"/>
</dbReference>
<dbReference type="CDD" id="cd03137">
    <property type="entry name" value="GATase1_AraC_1"/>
    <property type="match status" value="1"/>
</dbReference>